<dbReference type="InterPro" id="IPR001307">
    <property type="entry name" value="Thiosulphate_STrfase_CS"/>
</dbReference>
<dbReference type="STRING" id="411471.SUBVAR_06495"/>
<accession>D1PQ27</accession>
<dbReference type="PROSITE" id="PS00380">
    <property type="entry name" value="RHODANESE_1"/>
    <property type="match status" value="1"/>
</dbReference>
<organism evidence="2 3">
    <name type="scientific">Subdoligranulum variabile DSM 15176</name>
    <dbReference type="NCBI Taxonomy" id="411471"/>
    <lineage>
        <taxon>Bacteria</taxon>
        <taxon>Bacillati</taxon>
        <taxon>Bacillota</taxon>
        <taxon>Clostridia</taxon>
        <taxon>Eubacteriales</taxon>
        <taxon>Oscillospiraceae</taxon>
        <taxon>Subdoligranulum</taxon>
    </lineage>
</organism>
<dbReference type="InterPro" id="IPR036873">
    <property type="entry name" value="Rhodanese-like_dom_sf"/>
</dbReference>
<dbReference type="OrthoDB" id="9800872at2"/>
<keyword evidence="3" id="KW-1185">Reference proteome</keyword>
<dbReference type="eggNOG" id="COG0607">
    <property type="taxonomic scope" value="Bacteria"/>
</dbReference>
<dbReference type="InterPro" id="IPR050229">
    <property type="entry name" value="GlpE_sulfurtransferase"/>
</dbReference>
<proteinExistence type="predicted"/>
<evidence type="ECO:0000313" key="3">
    <source>
        <dbReference type="Proteomes" id="UP000003438"/>
    </source>
</evidence>
<dbReference type="PANTHER" id="PTHR43031:SF1">
    <property type="entry name" value="PYRIDINE NUCLEOTIDE-DISULPHIDE OXIDOREDUCTASE"/>
    <property type="match status" value="1"/>
</dbReference>
<evidence type="ECO:0000313" key="2">
    <source>
        <dbReference type="EMBL" id="EFB75219.1"/>
    </source>
</evidence>
<dbReference type="Gene3D" id="3.40.250.10">
    <property type="entry name" value="Rhodanese-like domain"/>
    <property type="match status" value="1"/>
</dbReference>
<name>D1PQ27_9FIRM</name>
<dbReference type="AlphaFoldDB" id="D1PQ27"/>
<dbReference type="Pfam" id="PF00581">
    <property type="entry name" value="Rhodanese"/>
    <property type="match status" value="1"/>
</dbReference>
<comment type="caution">
    <text evidence="2">The sequence shown here is derived from an EMBL/GenBank/DDBJ whole genome shotgun (WGS) entry which is preliminary data.</text>
</comment>
<dbReference type="Proteomes" id="UP000003438">
    <property type="component" value="Unassembled WGS sequence"/>
</dbReference>
<dbReference type="EMBL" id="ACBY02000030">
    <property type="protein sequence ID" value="EFB75219.1"/>
    <property type="molecule type" value="Genomic_DNA"/>
</dbReference>
<dbReference type="CDD" id="cd00158">
    <property type="entry name" value="RHOD"/>
    <property type="match status" value="1"/>
</dbReference>
<feature type="domain" description="Rhodanese" evidence="1">
    <location>
        <begin position="21"/>
        <end position="106"/>
    </location>
</feature>
<gene>
    <name evidence="2" type="ORF">SUBVAR_06495</name>
</gene>
<dbReference type="SUPFAM" id="SSF52821">
    <property type="entry name" value="Rhodanese/Cell cycle control phosphatase"/>
    <property type="match status" value="1"/>
</dbReference>
<dbReference type="GO" id="GO:0004792">
    <property type="term" value="F:thiosulfate-cyanide sulfurtransferase activity"/>
    <property type="evidence" value="ECO:0007669"/>
    <property type="project" value="InterPro"/>
</dbReference>
<dbReference type="InterPro" id="IPR001763">
    <property type="entry name" value="Rhodanese-like_dom"/>
</dbReference>
<dbReference type="HOGENOM" id="CLU_089574_13_2_9"/>
<dbReference type="PANTHER" id="PTHR43031">
    <property type="entry name" value="FAD-DEPENDENT OXIDOREDUCTASE"/>
    <property type="match status" value="1"/>
</dbReference>
<protein>
    <submittedName>
        <fullName evidence="2">Rhodanese-like protein</fullName>
    </submittedName>
</protein>
<dbReference type="SMART" id="SM00450">
    <property type="entry name" value="RHOD"/>
    <property type="match status" value="1"/>
</dbReference>
<evidence type="ECO:0000259" key="1">
    <source>
        <dbReference type="PROSITE" id="PS50206"/>
    </source>
</evidence>
<reference evidence="2" key="1">
    <citation type="submission" date="2009-12" db="EMBL/GenBank/DDBJ databases">
        <authorList>
            <person name="Weinstock G."/>
            <person name="Sodergren E."/>
            <person name="Clifton S."/>
            <person name="Fulton L."/>
            <person name="Fulton B."/>
            <person name="Courtney L."/>
            <person name="Fronick C."/>
            <person name="Harrison M."/>
            <person name="Strong C."/>
            <person name="Farmer C."/>
            <person name="Delahaunty K."/>
            <person name="Markovic C."/>
            <person name="Hall O."/>
            <person name="Minx P."/>
            <person name="Tomlinson C."/>
            <person name="Mitreva M."/>
            <person name="Nelson J."/>
            <person name="Hou S."/>
            <person name="Wollam A."/>
            <person name="Pepin K.H."/>
            <person name="Johnson M."/>
            <person name="Bhonagiri V."/>
            <person name="Nash W.E."/>
            <person name="Warren W."/>
            <person name="Chinwalla A."/>
            <person name="Mardis E.R."/>
            <person name="Wilson R.K."/>
        </authorList>
    </citation>
    <scope>NUCLEOTIDE SEQUENCE [LARGE SCALE GENOMIC DNA]</scope>
    <source>
        <strain evidence="2">DSM 15176</strain>
    </source>
</reference>
<sequence>MGFFDFLHGPDINGGVEQCRQTPGALLLDVRTPAEYAEGHIPGARNLPLQSLEGIDAVAPAKDTPLFLYCRSGARSGQAARLLQGSGYTRVTNIGGIISYHGPVER</sequence>
<dbReference type="RefSeq" id="WP_007047857.1">
    <property type="nucleotide sequence ID" value="NZ_GG704769.1"/>
</dbReference>
<dbReference type="PROSITE" id="PS50206">
    <property type="entry name" value="RHODANESE_3"/>
    <property type="match status" value="1"/>
</dbReference>